<feature type="domain" description="DNA utilization protein HofO C-terminal" evidence="1">
    <location>
        <begin position="90"/>
        <end position="157"/>
    </location>
</feature>
<dbReference type="InterPro" id="IPR057522">
    <property type="entry name" value="HofO_C"/>
</dbReference>
<organism evidence="2 3">
    <name type="scientific">Tatumella terrea</name>
    <dbReference type="NCBI Taxonomy" id="419007"/>
    <lineage>
        <taxon>Bacteria</taxon>
        <taxon>Pseudomonadati</taxon>
        <taxon>Pseudomonadota</taxon>
        <taxon>Gammaproteobacteria</taxon>
        <taxon>Enterobacterales</taxon>
        <taxon>Erwiniaceae</taxon>
        <taxon>Tatumella</taxon>
    </lineage>
</organism>
<gene>
    <name evidence="2" type="ORF">ACFP9W_00805</name>
</gene>
<accession>A0ABW1VVL6</accession>
<dbReference type="Pfam" id="PF25319">
    <property type="entry name" value="HofO"/>
    <property type="match status" value="1"/>
</dbReference>
<evidence type="ECO:0000313" key="2">
    <source>
        <dbReference type="EMBL" id="MFC6376666.1"/>
    </source>
</evidence>
<dbReference type="EMBL" id="JBHSUB010000001">
    <property type="protein sequence ID" value="MFC6376666.1"/>
    <property type="molecule type" value="Genomic_DNA"/>
</dbReference>
<keyword evidence="3" id="KW-1185">Reference proteome</keyword>
<comment type="caution">
    <text evidence="2">The sequence shown here is derived from an EMBL/GenBank/DDBJ whole genome shotgun (WGS) entry which is preliminary data.</text>
</comment>
<sequence>MPEVILSFLFRPQSQQWLLFVLLGMGSLVAESALLDFPAWRQWQRSEVRYLQQSTVLNQKRKKLASLPSLVQLRALCSQAIAPEPPRMTPMMLLARTNVRVRHWKSGSPAQIQLWLNWPEVKDIFGRIASLSPAWSAGDFTLGRQKDVLEMTLWLQTGD</sequence>
<dbReference type="RefSeq" id="WP_385945669.1">
    <property type="nucleotide sequence ID" value="NZ_JBHSUB010000001.1"/>
</dbReference>
<dbReference type="Proteomes" id="UP001596230">
    <property type="component" value="Unassembled WGS sequence"/>
</dbReference>
<name>A0ABW1VVL6_9GAMM</name>
<protein>
    <recommendedName>
        <fullName evidence="1">DNA utilization protein HofO C-terminal domain-containing protein</fullName>
    </recommendedName>
</protein>
<evidence type="ECO:0000313" key="3">
    <source>
        <dbReference type="Proteomes" id="UP001596230"/>
    </source>
</evidence>
<evidence type="ECO:0000259" key="1">
    <source>
        <dbReference type="Pfam" id="PF25319"/>
    </source>
</evidence>
<proteinExistence type="predicted"/>
<reference evidence="3" key="1">
    <citation type="journal article" date="2019" name="Int. J. Syst. Evol. Microbiol.">
        <title>The Global Catalogue of Microorganisms (GCM) 10K type strain sequencing project: providing services to taxonomists for standard genome sequencing and annotation.</title>
        <authorList>
            <consortium name="The Broad Institute Genomics Platform"/>
            <consortium name="The Broad Institute Genome Sequencing Center for Infectious Disease"/>
            <person name="Wu L."/>
            <person name="Ma J."/>
        </authorList>
    </citation>
    <scope>NUCLEOTIDE SEQUENCE [LARGE SCALE GENOMIC DNA]</scope>
    <source>
        <strain evidence="3">CGMCC 1.18518</strain>
    </source>
</reference>